<dbReference type="RefSeq" id="WP_149776363.1">
    <property type="nucleotide sequence ID" value="NZ_FQVK01000016.1"/>
</dbReference>
<keyword evidence="1" id="KW-0808">Transferase</keyword>
<dbReference type="EMBL" id="FQVK01000016">
    <property type="protein sequence ID" value="SHF08357.1"/>
    <property type="molecule type" value="Genomic_DNA"/>
</dbReference>
<name>A0A1M4YRR3_9RHOB</name>
<accession>A0A1M4YRR3</accession>
<gene>
    <name evidence="1" type="ORF">SAMN05444279_11690</name>
</gene>
<dbReference type="Pfam" id="PF13671">
    <property type="entry name" value="AAA_33"/>
    <property type="match status" value="1"/>
</dbReference>
<evidence type="ECO:0000313" key="2">
    <source>
        <dbReference type="Proteomes" id="UP000325134"/>
    </source>
</evidence>
<protein>
    <submittedName>
        <fullName evidence="1">Predicted kinase</fullName>
    </submittedName>
</protein>
<organism evidence="1 2">
    <name type="scientific">Ruegeria intermedia</name>
    <dbReference type="NCBI Taxonomy" id="996115"/>
    <lineage>
        <taxon>Bacteria</taxon>
        <taxon>Pseudomonadati</taxon>
        <taxon>Pseudomonadota</taxon>
        <taxon>Alphaproteobacteria</taxon>
        <taxon>Rhodobacterales</taxon>
        <taxon>Roseobacteraceae</taxon>
        <taxon>Ruegeria</taxon>
    </lineage>
</organism>
<dbReference type="Proteomes" id="UP000325134">
    <property type="component" value="Unassembled WGS sequence"/>
</dbReference>
<dbReference type="Gene3D" id="3.40.50.300">
    <property type="entry name" value="P-loop containing nucleotide triphosphate hydrolases"/>
    <property type="match status" value="1"/>
</dbReference>
<evidence type="ECO:0000313" key="1">
    <source>
        <dbReference type="EMBL" id="SHF08357.1"/>
    </source>
</evidence>
<sequence>MTRSAPTLHMLCGKIAAGKSTLAAQLARQPGTVLISEDAWLKPLFADQMVTGADYLRCSTRLRAAMGPHVTTLLEASMSVVLDFPANTVETRAWMREILDQTDAAHQMHVLTTPDVVCLARLQARNAAGDHAFAATEEQFRRFSKHYAEPTPEEGFTLVFHDPTD</sequence>
<dbReference type="InterPro" id="IPR017101">
    <property type="entry name" value="P-loop_ATP/GTP-bd_All4644_prd"/>
</dbReference>
<dbReference type="GO" id="GO:0016301">
    <property type="term" value="F:kinase activity"/>
    <property type="evidence" value="ECO:0007669"/>
    <property type="project" value="UniProtKB-KW"/>
</dbReference>
<dbReference type="OrthoDB" id="531205at2"/>
<proteinExistence type="predicted"/>
<dbReference type="AlphaFoldDB" id="A0A1M4YRR3"/>
<dbReference type="SUPFAM" id="SSF52540">
    <property type="entry name" value="P-loop containing nucleoside triphosphate hydrolases"/>
    <property type="match status" value="1"/>
</dbReference>
<keyword evidence="2" id="KW-1185">Reference proteome</keyword>
<keyword evidence="1" id="KW-0418">Kinase</keyword>
<dbReference type="PIRSF" id="PIRSF037081">
    <property type="entry name" value="P-loop_All4644_prd"/>
    <property type="match status" value="1"/>
</dbReference>
<dbReference type="InterPro" id="IPR027417">
    <property type="entry name" value="P-loop_NTPase"/>
</dbReference>
<reference evidence="1 2" key="1">
    <citation type="submission" date="2016-11" db="EMBL/GenBank/DDBJ databases">
        <authorList>
            <person name="Varghese N."/>
            <person name="Submissions S."/>
        </authorList>
    </citation>
    <scope>NUCLEOTIDE SEQUENCE [LARGE SCALE GENOMIC DNA]</scope>
    <source>
        <strain evidence="1 2">DSM 29341</strain>
    </source>
</reference>